<keyword evidence="5" id="KW-0325">Glycoprotein</keyword>
<keyword evidence="1" id="KW-0147">Chitin-binding</keyword>
<name>A0AAG5DKS9_ANOAO</name>
<reference evidence="8" key="1">
    <citation type="submission" date="2024-04" db="UniProtKB">
        <authorList>
            <consortium name="EnsemblMetazoa"/>
        </authorList>
    </citation>
    <scope>IDENTIFICATION</scope>
    <source>
        <strain evidence="8">EBRO</strain>
    </source>
</reference>
<evidence type="ECO:0000256" key="1">
    <source>
        <dbReference type="ARBA" id="ARBA00022669"/>
    </source>
</evidence>
<evidence type="ECO:0000256" key="5">
    <source>
        <dbReference type="ARBA" id="ARBA00023180"/>
    </source>
</evidence>
<feature type="domain" description="Chitin-binding type-2" evidence="7">
    <location>
        <begin position="135"/>
        <end position="175"/>
    </location>
</feature>
<dbReference type="SUPFAM" id="SSF57625">
    <property type="entry name" value="Invertebrate chitin-binding proteins"/>
    <property type="match status" value="4"/>
</dbReference>
<proteinExistence type="predicted"/>
<dbReference type="InterPro" id="IPR002557">
    <property type="entry name" value="Chitin-bd_dom"/>
</dbReference>
<evidence type="ECO:0000313" key="8">
    <source>
        <dbReference type="EnsemblMetazoa" id="ENSAATROPP011751"/>
    </source>
</evidence>
<feature type="domain" description="Chitin-binding type-2" evidence="7">
    <location>
        <begin position="59"/>
        <end position="117"/>
    </location>
</feature>
<evidence type="ECO:0000256" key="4">
    <source>
        <dbReference type="ARBA" id="ARBA00023157"/>
    </source>
</evidence>
<keyword evidence="2" id="KW-0732">Signal</keyword>
<accession>A0AAG5DKS9</accession>
<sequence>MPPTLPPPTIPPTLPPPTIPPTLPPPATTPSDPCIPGVTCPPSDAVTCPPNDSGNCVMDSRCPPRNGATPTLLPHQNCYMFYKCDNGKACEHNCPAGLHFNPQLDVCDWPSNACCDPTLPALPTIPEIVSWILDNCYMFYKCDNGKACEHNCPAGLHFNPQLDVCDWPSNACCDPTVPCNPPCIPGVTSVPTILPHTNCNMFYKCNNGKACEQNCPAGLHFNAQLSVCDWPSNACCDPTVPCPPRNGAVPTILPHTNCNMFYKCNNGKACEQNCPAGLHFNAQLSVCDWPSNACCDPTVPIVGRMFA</sequence>
<dbReference type="GO" id="GO:0005576">
    <property type="term" value="C:extracellular region"/>
    <property type="evidence" value="ECO:0007669"/>
    <property type="project" value="InterPro"/>
</dbReference>
<evidence type="ECO:0000256" key="3">
    <source>
        <dbReference type="ARBA" id="ARBA00022737"/>
    </source>
</evidence>
<dbReference type="Gene3D" id="2.170.140.10">
    <property type="entry name" value="Chitin binding domain"/>
    <property type="match status" value="4"/>
</dbReference>
<dbReference type="InterPro" id="IPR036508">
    <property type="entry name" value="Chitin-bd_dom_sf"/>
</dbReference>
<keyword evidence="9" id="KW-1185">Reference proteome</keyword>
<dbReference type="EnsemblMetazoa" id="ENSAATROPT012940">
    <property type="protein sequence ID" value="ENSAATROPP011751"/>
    <property type="gene ID" value="ENSAATROPG010511"/>
</dbReference>
<feature type="domain" description="Chitin-binding type-2" evidence="7">
    <location>
        <begin position="239"/>
        <end position="297"/>
    </location>
</feature>
<dbReference type="GO" id="GO:0008061">
    <property type="term" value="F:chitin binding"/>
    <property type="evidence" value="ECO:0007669"/>
    <property type="project" value="UniProtKB-KW"/>
</dbReference>
<keyword evidence="3" id="KW-0677">Repeat</keyword>
<keyword evidence="4" id="KW-1015">Disulfide bond</keyword>
<protein>
    <recommendedName>
        <fullName evidence="7">Chitin-binding type-2 domain-containing protein</fullName>
    </recommendedName>
</protein>
<feature type="region of interest" description="Disordered" evidence="6">
    <location>
        <begin position="1"/>
        <end position="29"/>
    </location>
</feature>
<dbReference type="PROSITE" id="PS50940">
    <property type="entry name" value="CHIT_BIND_II"/>
    <property type="match status" value="4"/>
</dbReference>
<dbReference type="Proteomes" id="UP000075880">
    <property type="component" value="Unassembled WGS sequence"/>
</dbReference>
<feature type="domain" description="Chitin-binding type-2" evidence="7">
    <location>
        <begin position="180"/>
        <end position="238"/>
    </location>
</feature>
<dbReference type="SMART" id="SM00494">
    <property type="entry name" value="ChtBD2"/>
    <property type="match status" value="4"/>
</dbReference>
<feature type="compositionally biased region" description="Pro residues" evidence="6">
    <location>
        <begin position="1"/>
        <end position="28"/>
    </location>
</feature>
<dbReference type="AlphaFoldDB" id="A0AAG5DKS9"/>
<organism evidence="8 9">
    <name type="scientific">Anopheles atroparvus</name>
    <name type="common">European mosquito</name>
    <dbReference type="NCBI Taxonomy" id="41427"/>
    <lineage>
        <taxon>Eukaryota</taxon>
        <taxon>Metazoa</taxon>
        <taxon>Ecdysozoa</taxon>
        <taxon>Arthropoda</taxon>
        <taxon>Hexapoda</taxon>
        <taxon>Insecta</taxon>
        <taxon>Pterygota</taxon>
        <taxon>Neoptera</taxon>
        <taxon>Endopterygota</taxon>
        <taxon>Diptera</taxon>
        <taxon>Nematocera</taxon>
        <taxon>Culicoidea</taxon>
        <taxon>Culicidae</taxon>
        <taxon>Anophelinae</taxon>
        <taxon>Anopheles</taxon>
    </lineage>
</organism>
<evidence type="ECO:0000256" key="6">
    <source>
        <dbReference type="SAM" id="MobiDB-lite"/>
    </source>
</evidence>
<evidence type="ECO:0000259" key="7">
    <source>
        <dbReference type="PROSITE" id="PS50940"/>
    </source>
</evidence>
<dbReference type="Pfam" id="PF01607">
    <property type="entry name" value="CBM_14"/>
    <property type="match status" value="4"/>
</dbReference>
<dbReference type="PANTHER" id="PTHR23301">
    <property type="entry name" value="CHITIN BINDING PERITROPHIN-A"/>
    <property type="match status" value="1"/>
</dbReference>
<evidence type="ECO:0000313" key="9">
    <source>
        <dbReference type="Proteomes" id="UP000075880"/>
    </source>
</evidence>
<evidence type="ECO:0000256" key="2">
    <source>
        <dbReference type="ARBA" id="ARBA00022729"/>
    </source>
</evidence>
<dbReference type="PANTHER" id="PTHR23301:SF0">
    <property type="entry name" value="CHITIN-BINDING TYPE-2 DOMAIN-CONTAINING PROTEIN-RELATED"/>
    <property type="match status" value="1"/>
</dbReference>
<dbReference type="InterPro" id="IPR051940">
    <property type="entry name" value="Chitin_bind-dev_reg"/>
</dbReference>